<evidence type="ECO:0000313" key="2">
    <source>
        <dbReference type="EMBL" id="KAJ4430377.1"/>
    </source>
</evidence>
<dbReference type="SUPFAM" id="SSF57903">
    <property type="entry name" value="FYVE/PHD zinc finger"/>
    <property type="match status" value="1"/>
</dbReference>
<keyword evidence="3" id="KW-1185">Reference proteome</keyword>
<dbReference type="Gene3D" id="3.30.40.10">
    <property type="entry name" value="Zinc/RING finger domain, C3HC4 (zinc finger)"/>
    <property type="match status" value="1"/>
</dbReference>
<dbReference type="InterPro" id="IPR011011">
    <property type="entry name" value="Znf_FYVE_PHD"/>
</dbReference>
<name>A0ABQ8S8J6_PERAM</name>
<reference evidence="2 3" key="1">
    <citation type="journal article" date="2022" name="Allergy">
        <title>Genome assembly and annotation of Periplaneta americana reveal a comprehensive cockroach allergen profile.</title>
        <authorList>
            <person name="Wang L."/>
            <person name="Xiong Q."/>
            <person name="Saelim N."/>
            <person name="Wang L."/>
            <person name="Nong W."/>
            <person name="Wan A.T."/>
            <person name="Shi M."/>
            <person name="Liu X."/>
            <person name="Cao Q."/>
            <person name="Hui J.H.L."/>
            <person name="Sookrung N."/>
            <person name="Leung T.F."/>
            <person name="Tungtrongchitr A."/>
            <person name="Tsui S.K.W."/>
        </authorList>
    </citation>
    <scope>NUCLEOTIDE SEQUENCE [LARGE SCALE GENOMIC DNA]</scope>
    <source>
        <strain evidence="2">PWHHKU_190912</strain>
    </source>
</reference>
<gene>
    <name evidence="2" type="ORF">ANN_22593</name>
</gene>
<dbReference type="Proteomes" id="UP001148838">
    <property type="component" value="Unassembled WGS sequence"/>
</dbReference>
<comment type="caution">
    <text evidence="2">The sequence shown here is derived from an EMBL/GenBank/DDBJ whole genome shotgun (WGS) entry which is preliminary data.</text>
</comment>
<dbReference type="InterPro" id="IPR013083">
    <property type="entry name" value="Znf_RING/FYVE/PHD"/>
</dbReference>
<dbReference type="EMBL" id="JAJSOF020000033">
    <property type="protein sequence ID" value="KAJ4430377.1"/>
    <property type="molecule type" value="Genomic_DNA"/>
</dbReference>
<evidence type="ECO:0000313" key="3">
    <source>
        <dbReference type="Proteomes" id="UP001148838"/>
    </source>
</evidence>
<proteinExistence type="predicted"/>
<protein>
    <recommendedName>
        <fullName evidence="4">PHD-type domain-containing protein</fullName>
    </recommendedName>
</protein>
<keyword evidence="1" id="KW-0175">Coiled coil</keyword>
<accession>A0ABQ8S8J6</accession>
<feature type="coiled-coil region" evidence="1">
    <location>
        <begin position="312"/>
        <end position="339"/>
    </location>
</feature>
<evidence type="ECO:0000256" key="1">
    <source>
        <dbReference type="SAM" id="Coils"/>
    </source>
</evidence>
<evidence type="ECO:0008006" key="4">
    <source>
        <dbReference type="Google" id="ProtNLM"/>
    </source>
</evidence>
<organism evidence="2 3">
    <name type="scientific">Periplaneta americana</name>
    <name type="common">American cockroach</name>
    <name type="synonym">Blatta americana</name>
    <dbReference type="NCBI Taxonomy" id="6978"/>
    <lineage>
        <taxon>Eukaryota</taxon>
        <taxon>Metazoa</taxon>
        <taxon>Ecdysozoa</taxon>
        <taxon>Arthropoda</taxon>
        <taxon>Hexapoda</taxon>
        <taxon>Insecta</taxon>
        <taxon>Pterygota</taxon>
        <taxon>Neoptera</taxon>
        <taxon>Polyneoptera</taxon>
        <taxon>Dictyoptera</taxon>
        <taxon>Blattodea</taxon>
        <taxon>Blattoidea</taxon>
        <taxon>Blattidae</taxon>
        <taxon>Blattinae</taxon>
        <taxon>Periplaneta</taxon>
    </lineage>
</organism>
<sequence length="457" mass="51950">MTRQRIFGLYTVTRCHAPFLWRERSNEFDDVPATDVHLTFSNDSQWNTIKSQVAVKMLRETLSTFQVTNGELKTMKHKDEQHLSHCQHSCEFLSELGREFQKRIADIMKEEEWPICDDYPNLTGDLSDIRESDADRPYLSMKYGTPKIRTAEHFLQNQRKRMFSVHSLMIRICSEQRTNSDVRTRRSFSECLPSMAAGVCGACRHTFYGEKQSIACIGPCAANYHLTCANIDPEDREFFIVDGFSTYKCRNCTRRGSDDVCVTPVPPHRKAKTKEASAASKQDESDEINFESLLIDKLNTLKENDESILMMIKSLSTDMKNIAAELNLLRNENAALRCLITESSEQKKSETLSFLKPDYAVALTESNQSAPMGRIDIGSACDEDFNRQQFSSEIKTYEGTVKDQVYRRKPRTLEDLRQEITAACAAISIETLTDIAVATACCVVCLTANGEHFGHLK</sequence>